<evidence type="ECO:0000256" key="3">
    <source>
        <dbReference type="ARBA" id="ARBA00038329"/>
    </source>
</evidence>
<dbReference type="SUPFAM" id="SSF50249">
    <property type="entry name" value="Nucleic acid-binding proteins"/>
    <property type="match status" value="2"/>
</dbReference>
<sequence>MALALMSGNVGLRRTKLEDLNPNLGNILVVGIIIGKQKPHKFTSTAASYEGVQKAVWNFTLRDSVRDYANVTYWGSTEVVFQANDQDLNDPGESYRPMVTSPYRLTLNEKSSLIRHEGNLRSFLQLLRLPTKPLAGFVPLKNIQNNGSNITDLVNILVVVKGIRPTRTVNSKFSNETFSVRTVEVFDHTSPSFQIEMWDNDIIQRSDHWVPTVTILFITDLKVVWSNFLRQFSVKVTARSIVTENPEGKESQMLANYAKEAPIETFDIVGQIVTALDDPNIQDVMTVKQVQDKINSSSMERQFTAALYVSISSFDLDGLSKVLLVKCAKCKLEVKNSKCENAQCPTVYEGDSALLEYNFDIRLNISDHTGTLMNCRLSGQAAEQALNCTAKEFSNLSDEEKEMLKWKYLFEKCAVNIVVLYIGNQSPIISVLKLKRENVLEISRKLAVY</sequence>
<dbReference type="Pfam" id="PF24903">
    <property type="entry name" value="OB_MEIOB_N"/>
    <property type="match status" value="1"/>
</dbReference>
<evidence type="ECO:0000313" key="6">
    <source>
        <dbReference type="EMBL" id="CAG9858492.1"/>
    </source>
</evidence>
<dbReference type="AlphaFoldDB" id="A0A9N9THZ7"/>
<organism evidence="6 7">
    <name type="scientific">Phyllotreta striolata</name>
    <name type="common">Striped flea beetle</name>
    <name type="synonym">Crioceris striolata</name>
    <dbReference type="NCBI Taxonomy" id="444603"/>
    <lineage>
        <taxon>Eukaryota</taxon>
        <taxon>Metazoa</taxon>
        <taxon>Ecdysozoa</taxon>
        <taxon>Arthropoda</taxon>
        <taxon>Hexapoda</taxon>
        <taxon>Insecta</taxon>
        <taxon>Pterygota</taxon>
        <taxon>Neoptera</taxon>
        <taxon>Endopterygota</taxon>
        <taxon>Coleoptera</taxon>
        <taxon>Polyphaga</taxon>
        <taxon>Cucujiformia</taxon>
        <taxon>Chrysomeloidea</taxon>
        <taxon>Chrysomelidae</taxon>
        <taxon>Galerucinae</taxon>
        <taxon>Alticini</taxon>
        <taxon>Phyllotreta</taxon>
    </lineage>
</organism>
<gene>
    <name evidence="6" type="ORF">PHYEVI_LOCUS4881</name>
</gene>
<dbReference type="Pfam" id="PF17244">
    <property type="entry name" value="CDC24_OB3"/>
    <property type="match status" value="1"/>
</dbReference>
<dbReference type="Gene3D" id="2.40.50.140">
    <property type="entry name" value="Nucleic acid-binding proteins"/>
    <property type="match status" value="2"/>
</dbReference>
<reference evidence="6" key="1">
    <citation type="submission" date="2022-01" db="EMBL/GenBank/DDBJ databases">
        <authorList>
            <person name="King R."/>
        </authorList>
    </citation>
    <scope>NUCLEOTIDE SEQUENCE</scope>
</reference>
<name>A0A9N9THZ7_PHYSR</name>
<dbReference type="InterPro" id="IPR056880">
    <property type="entry name" value="OB_MEIOB_N"/>
</dbReference>
<dbReference type="GO" id="GO:0000712">
    <property type="term" value="P:resolution of meiotic recombination intermediates"/>
    <property type="evidence" value="ECO:0007669"/>
    <property type="project" value="TreeGrafter"/>
</dbReference>
<dbReference type="OrthoDB" id="9937820at2759"/>
<evidence type="ECO:0000259" key="4">
    <source>
        <dbReference type="Pfam" id="PF17244"/>
    </source>
</evidence>
<dbReference type="InterPro" id="IPR012340">
    <property type="entry name" value="NA-bd_OB-fold"/>
</dbReference>
<evidence type="ECO:0000256" key="2">
    <source>
        <dbReference type="ARBA" id="ARBA00023254"/>
    </source>
</evidence>
<dbReference type="GO" id="GO:0008310">
    <property type="term" value="F:single-stranded DNA 3'-5' DNA exonuclease activity"/>
    <property type="evidence" value="ECO:0007669"/>
    <property type="project" value="TreeGrafter"/>
</dbReference>
<feature type="domain" description="MEIOB-like N-terminal" evidence="5">
    <location>
        <begin position="13"/>
        <end position="85"/>
    </location>
</feature>
<evidence type="ECO:0000313" key="7">
    <source>
        <dbReference type="Proteomes" id="UP001153712"/>
    </source>
</evidence>
<dbReference type="PANTHER" id="PTHR21166:SF2">
    <property type="entry name" value="CELL DIVISION CONTROL PROTEIN 24 OB DOMAIN-CONTAINING PROTEIN-RELATED"/>
    <property type="match status" value="1"/>
</dbReference>
<keyword evidence="2" id="KW-0469">Meiosis</keyword>
<feature type="domain" description="Cell division control protein 24 OB" evidence="4">
    <location>
        <begin position="325"/>
        <end position="403"/>
    </location>
</feature>
<proteinExistence type="inferred from homology"/>
<keyword evidence="7" id="KW-1185">Reference proteome</keyword>
<protein>
    <recommendedName>
        <fullName evidence="8">Meiosis-specific with OB domain-containing protein</fullName>
    </recommendedName>
</protein>
<keyword evidence="1" id="KW-0238">DNA-binding</keyword>
<evidence type="ECO:0008006" key="8">
    <source>
        <dbReference type="Google" id="ProtNLM"/>
    </source>
</evidence>
<dbReference type="GO" id="GO:0003697">
    <property type="term" value="F:single-stranded DNA binding"/>
    <property type="evidence" value="ECO:0007669"/>
    <property type="project" value="TreeGrafter"/>
</dbReference>
<comment type="similarity">
    <text evidence="3">Belongs to the MEIOB family.</text>
</comment>
<dbReference type="Proteomes" id="UP001153712">
    <property type="component" value="Chromosome 2"/>
</dbReference>
<evidence type="ECO:0000259" key="5">
    <source>
        <dbReference type="Pfam" id="PF24903"/>
    </source>
</evidence>
<dbReference type="EMBL" id="OU900095">
    <property type="protein sequence ID" value="CAG9858492.1"/>
    <property type="molecule type" value="Genomic_DNA"/>
</dbReference>
<accession>A0A9N9THZ7</accession>
<evidence type="ECO:0000256" key="1">
    <source>
        <dbReference type="ARBA" id="ARBA00023125"/>
    </source>
</evidence>
<dbReference type="InterPro" id="IPR052469">
    <property type="entry name" value="MEIOB"/>
</dbReference>
<dbReference type="PANTHER" id="PTHR21166">
    <property type="entry name" value="CELL DIVISION CONTROL PROTEIN 24 OB DOMAIN-CONTAINING PROTEIN-RELATED"/>
    <property type="match status" value="1"/>
</dbReference>
<dbReference type="InterPro" id="IPR035203">
    <property type="entry name" value="Cdc24_OB3"/>
</dbReference>